<name>A0A1I2MNQ3_9FLAO</name>
<organism evidence="2 3">
    <name type="scientific">Salegentibacter agarivorans</name>
    <dbReference type="NCBI Taxonomy" id="345907"/>
    <lineage>
        <taxon>Bacteria</taxon>
        <taxon>Pseudomonadati</taxon>
        <taxon>Bacteroidota</taxon>
        <taxon>Flavobacteriia</taxon>
        <taxon>Flavobacteriales</taxon>
        <taxon>Flavobacteriaceae</taxon>
        <taxon>Salegentibacter</taxon>
    </lineage>
</organism>
<evidence type="ECO:0000256" key="1">
    <source>
        <dbReference type="SAM" id="Phobius"/>
    </source>
</evidence>
<proteinExistence type="predicted"/>
<evidence type="ECO:0000313" key="3">
    <source>
        <dbReference type="Proteomes" id="UP000199116"/>
    </source>
</evidence>
<dbReference type="AlphaFoldDB" id="A0A1I2MNQ3"/>
<feature type="transmembrane region" description="Helical" evidence="1">
    <location>
        <begin position="46"/>
        <end position="66"/>
    </location>
</feature>
<keyword evidence="3" id="KW-1185">Reference proteome</keyword>
<reference evidence="3" key="1">
    <citation type="submission" date="2016-10" db="EMBL/GenBank/DDBJ databases">
        <authorList>
            <person name="Varghese N."/>
            <person name="Submissions S."/>
        </authorList>
    </citation>
    <scope>NUCLEOTIDE SEQUENCE [LARGE SCALE GENOMIC DNA]</scope>
    <source>
        <strain evidence="3">DSM 23515</strain>
    </source>
</reference>
<keyword evidence="1" id="KW-1133">Transmembrane helix</keyword>
<dbReference type="Proteomes" id="UP000199116">
    <property type="component" value="Unassembled WGS sequence"/>
</dbReference>
<dbReference type="RefSeq" id="WP_093304784.1">
    <property type="nucleotide sequence ID" value="NZ_FOOH01000013.1"/>
</dbReference>
<sequence length="74" mass="8637">MEDVALIYHNKLGIAFRWKNNLPNADPARVQMVFKDMGFYLLPEEFSIFPIIYKLLNIIIVVIVPLKNPVEIFC</sequence>
<gene>
    <name evidence="2" type="ORF">SAMN04488033_11398</name>
</gene>
<accession>A0A1I2MNQ3</accession>
<protein>
    <submittedName>
        <fullName evidence="2">Uncharacterized protein</fullName>
    </submittedName>
</protein>
<keyword evidence="1" id="KW-0472">Membrane</keyword>
<dbReference type="EMBL" id="FOOH01000013">
    <property type="protein sequence ID" value="SFF90771.1"/>
    <property type="molecule type" value="Genomic_DNA"/>
</dbReference>
<evidence type="ECO:0000313" key="2">
    <source>
        <dbReference type="EMBL" id="SFF90771.1"/>
    </source>
</evidence>
<keyword evidence="1" id="KW-0812">Transmembrane</keyword>